<comment type="caution">
    <text evidence="1">The sequence shown here is derived from an EMBL/GenBank/DDBJ whole genome shotgun (WGS) entry which is preliminary data.</text>
</comment>
<evidence type="ECO:0000313" key="1">
    <source>
        <dbReference type="EMBL" id="MBB1061265.1"/>
    </source>
</evidence>
<name>A0A7W3TMW7_9GAMM</name>
<accession>A0A7W3TMW7</accession>
<sequence>MKGVEKGYRLHAAGEPCREFKITDIPLIGAGSNPPAQYAPLVAYYEGYPQHPATVEVEILHCPNGVECEGGTYPAIGAESPLVFPFRCGGDPPEDQVIEFRARLTDADGVTTEWHEGSFTCMGMVFTDMS</sequence>
<dbReference type="Proteomes" id="UP000523196">
    <property type="component" value="Unassembled WGS sequence"/>
</dbReference>
<protein>
    <submittedName>
        <fullName evidence="1">Uncharacterized protein</fullName>
    </submittedName>
</protein>
<keyword evidence="2" id="KW-1185">Reference proteome</keyword>
<reference evidence="1 2" key="1">
    <citation type="submission" date="2020-08" db="EMBL/GenBank/DDBJ databases">
        <authorList>
            <person name="Xu S."/>
            <person name="Li A."/>
        </authorList>
    </citation>
    <scope>NUCLEOTIDE SEQUENCE [LARGE SCALE GENOMIC DNA]</scope>
    <source>
        <strain evidence="1 2">119BY6-57</strain>
    </source>
</reference>
<evidence type="ECO:0000313" key="2">
    <source>
        <dbReference type="Proteomes" id="UP000523196"/>
    </source>
</evidence>
<gene>
    <name evidence="1" type="ORF">H4F98_11865</name>
</gene>
<organism evidence="1 2">
    <name type="scientific">Marilutibacter spongiae</name>
    <dbReference type="NCBI Taxonomy" id="2025720"/>
    <lineage>
        <taxon>Bacteria</taxon>
        <taxon>Pseudomonadati</taxon>
        <taxon>Pseudomonadota</taxon>
        <taxon>Gammaproteobacteria</taxon>
        <taxon>Lysobacterales</taxon>
        <taxon>Lysobacteraceae</taxon>
        <taxon>Marilutibacter</taxon>
    </lineage>
</organism>
<dbReference type="RefSeq" id="WP_182687928.1">
    <property type="nucleotide sequence ID" value="NZ_JACHTF010000012.1"/>
</dbReference>
<dbReference type="AlphaFoldDB" id="A0A7W3TMW7"/>
<proteinExistence type="predicted"/>
<dbReference type="EMBL" id="JACHTF010000012">
    <property type="protein sequence ID" value="MBB1061265.1"/>
    <property type="molecule type" value="Genomic_DNA"/>
</dbReference>